<dbReference type="RefSeq" id="WP_289363602.1">
    <property type="nucleotide sequence ID" value="NZ_JAUCBP010000002.1"/>
</dbReference>
<dbReference type="InterPro" id="IPR010710">
    <property type="entry name" value="DUF1289"/>
</dbReference>
<dbReference type="Proteomes" id="UP001234343">
    <property type="component" value="Unassembled WGS sequence"/>
</dbReference>
<reference evidence="2 3" key="1">
    <citation type="submission" date="2023-06" db="EMBL/GenBank/DDBJ databases">
        <title>Alteromonas sp. ASW11-36 isolated from intertidal sand.</title>
        <authorList>
            <person name="Li Y."/>
        </authorList>
    </citation>
    <scope>NUCLEOTIDE SEQUENCE [LARGE SCALE GENOMIC DNA]</scope>
    <source>
        <strain evidence="2 3">ASW11-36</strain>
    </source>
</reference>
<dbReference type="EMBL" id="JAUCBP010000002">
    <property type="protein sequence ID" value="MDM7859557.1"/>
    <property type="molecule type" value="Genomic_DNA"/>
</dbReference>
<sequence length="94" mass="10491">MAKKAPNPQLAQLEFFDIPSPCVGVCEANERGFCKGCFRSREERIYWPQINDAAKRIIIQQCQRRARAARAKKAGQSVSNQGQGDLFGDDMSGE</sequence>
<proteinExistence type="predicted"/>
<evidence type="ECO:0000313" key="2">
    <source>
        <dbReference type="EMBL" id="MDM7859557.1"/>
    </source>
</evidence>
<gene>
    <name evidence="2" type="ORF">QTP81_02915</name>
</gene>
<dbReference type="Pfam" id="PF06945">
    <property type="entry name" value="DUF1289"/>
    <property type="match status" value="1"/>
</dbReference>
<organism evidence="2 3">
    <name type="scientific">Alteromonas arenosi</name>
    <dbReference type="NCBI Taxonomy" id="3055817"/>
    <lineage>
        <taxon>Bacteria</taxon>
        <taxon>Pseudomonadati</taxon>
        <taxon>Pseudomonadota</taxon>
        <taxon>Gammaproteobacteria</taxon>
        <taxon>Alteromonadales</taxon>
        <taxon>Alteromonadaceae</taxon>
        <taxon>Alteromonas/Salinimonas group</taxon>
        <taxon>Alteromonas</taxon>
    </lineage>
</organism>
<keyword evidence="3" id="KW-1185">Reference proteome</keyword>
<dbReference type="PANTHER" id="PTHR35175:SF1">
    <property type="entry name" value="OXIDOREDUCTASE"/>
    <property type="match status" value="1"/>
</dbReference>
<evidence type="ECO:0000313" key="3">
    <source>
        <dbReference type="Proteomes" id="UP001234343"/>
    </source>
</evidence>
<protein>
    <submittedName>
        <fullName evidence="2">DUF1289 domain-containing protein</fullName>
    </submittedName>
</protein>
<name>A0ABT7STM9_9ALTE</name>
<comment type="caution">
    <text evidence="2">The sequence shown here is derived from an EMBL/GenBank/DDBJ whole genome shotgun (WGS) entry which is preliminary data.</text>
</comment>
<feature type="region of interest" description="Disordered" evidence="1">
    <location>
        <begin position="70"/>
        <end position="94"/>
    </location>
</feature>
<dbReference type="PANTHER" id="PTHR35175">
    <property type="entry name" value="DUF1289 DOMAIN-CONTAINING PROTEIN"/>
    <property type="match status" value="1"/>
</dbReference>
<evidence type="ECO:0000256" key="1">
    <source>
        <dbReference type="SAM" id="MobiDB-lite"/>
    </source>
</evidence>
<accession>A0ABT7STM9</accession>